<gene>
    <name evidence="3" type="primary">LOC108559000</name>
</gene>
<evidence type="ECO:0000256" key="1">
    <source>
        <dbReference type="SAM" id="MobiDB-lite"/>
    </source>
</evidence>
<accession>A0ABM1MAJ9</accession>
<dbReference type="RefSeq" id="XP_017771599.1">
    <property type="nucleotide sequence ID" value="XM_017916110.1"/>
</dbReference>
<feature type="compositionally biased region" description="Low complexity" evidence="1">
    <location>
        <begin position="1"/>
        <end position="12"/>
    </location>
</feature>
<dbReference type="Proteomes" id="UP000695000">
    <property type="component" value="Unplaced"/>
</dbReference>
<protein>
    <submittedName>
        <fullName evidence="3">Uncharacterized protein LOC108559000</fullName>
    </submittedName>
</protein>
<name>A0ABM1MAJ9_NICVS</name>
<dbReference type="GeneID" id="108559000"/>
<reference evidence="3" key="1">
    <citation type="submission" date="2025-08" db="UniProtKB">
        <authorList>
            <consortium name="RefSeq"/>
        </authorList>
    </citation>
    <scope>IDENTIFICATION</scope>
    <source>
        <tissue evidence="3">Whole Larva</tissue>
    </source>
</reference>
<sequence>MSCADGGEAAAGEDGEQRRSSSPGGLPNPYTCYVSACPEPRNLTYKHPEFLICYKCPADGDESNDEDQPVAKYFCYPISLVPAIGSGHDYQQQQRRRQHEDGEMENIFFEYPAMQPQPMYSNHHLQQQQQQQQQHHFYPRMYPSYRQYPVNFSSASGSLGCPSNMRFYHTYDGKVYYCSA</sequence>
<keyword evidence="2" id="KW-1185">Reference proteome</keyword>
<evidence type="ECO:0000313" key="3">
    <source>
        <dbReference type="RefSeq" id="XP_017771599.1"/>
    </source>
</evidence>
<feature type="region of interest" description="Disordered" evidence="1">
    <location>
        <begin position="1"/>
        <end position="25"/>
    </location>
</feature>
<proteinExistence type="predicted"/>
<organism evidence="2 3">
    <name type="scientific">Nicrophorus vespilloides</name>
    <name type="common">Boreal carrion beetle</name>
    <dbReference type="NCBI Taxonomy" id="110193"/>
    <lineage>
        <taxon>Eukaryota</taxon>
        <taxon>Metazoa</taxon>
        <taxon>Ecdysozoa</taxon>
        <taxon>Arthropoda</taxon>
        <taxon>Hexapoda</taxon>
        <taxon>Insecta</taxon>
        <taxon>Pterygota</taxon>
        <taxon>Neoptera</taxon>
        <taxon>Endopterygota</taxon>
        <taxon>Coleoptera</taxon>
        <taxon>Polyphaga</taxon>
        <taxon>Staphyliniformia</taxon>
        <taxon>Silphidae</taxon>
        <taxon>Nicrophorinae</taxon>
        <taxon>Nicrophorus</taxon>
    </lineage>
</organism>
<evidence type="ECO:0000313" key="2">
    <source>
        <dbReference type="Proteomes" id="UP000695000"/>
    </source>
</evidence>